<dbReference type="RefSeq" id="WP_124953997.1">
    <property type="nucleotide sequence ID" value="NZ_RRCH01000008.1"/>
</dbReference>
<dbReference type="EMBL" id="RRCH01000008">
    <property type="protein sequence ID" value="RRJ32538.1"/>
    <property type="molecule type" value="Genomic_DNA"/>
</dbReference>
<dbReference type="SUPFAM" id="SSF55729">
    <property type="entry name" value="Acyl-CoA N-acyltransferases (Nat)"/>
    <property type="match status" value="1"/>
</dbReference>
<protein>
    <recommendedName>
        <fullName evidence="3">N-acetyltransferase domain-containing protein</fullName>
    </recommendedName>
</protein>
<accession>A0A3P3RHX5</accession>
<name>A0A3P3RHX5_9EURY</name>
<dbReference type="InterPro" id="IPR016181">
    <property type="entry name" value="Acyl_CoA_acyltransferase"/>
</dbReference>
<evidence type="ECO:0008006" key="3">
    <source>
        <dbReference type="Google" id="ProtNLM"/>
    </source>
</evidence>
<gene>
    <name evidence="1" type="ORF">EIK79_04805</name>
</gene>
<evidence type="ECO:0000313" key="2">
    <source>
        <dbReference type="Proteomes" id="UP000282322"/>
    </source>
</evidence>
<sequence length="127" mass="14374">MHIRDATEADAEELAAQTGAPRDVMRNLVHDRTVRVAADHDTVRGFISFDARRNTVHITQLEGTEEICEQLLDEPIRFAHKEGMNVELLVPESDKQIKEAVENAAFEREGNGPTFEGTRTLKYRLES</sequence>
<organism evidence="1 2">
    <name type="scientific">Halocatena pleomorpha</name>
    <dbReference type="NCBI Taxonomy" id="1785090"/>
    <lineage>
        <taxon>Archaea</taxon>
        <taxon>Methanobacteriati</taxon>
        <taxon>Methanobacteriota</taxon>
        <taxon>Stenosarchaea group</taxon>
        <taxon>Halobacteria</taxon>
        <taxon>Halobacteriales</taxon>
        <taxon>Natronomonadaceae</taxon>
        <taxon>Halocatena</taxon>
    </lineage>
</organism>
<comment type="caution">
    <text evidence="1">The sequence shown here is derived from an EMBL/GenBank/DDBJ whole genome shotgun (WGS) entry which is preliminary data.</text>
</comment>
<dbReference type="OrthoDB" id="212869at2157"/>
<proteinExistence type="predicted"/>
<dbReference type="Proteomes" id="UP000282322">
    <property type="component" value="Unassembled WGS sequence"/>
</dbReference>
<dbReference type="AlphaFoldDB" id="A0A3P3RHX5"/>
<reference evidence="1 2" key="1">
    <citation type="submission" date="2018-11" db="EMBL/GenBank/DDBJ databases">
        <title>Taxonoimc description of Halomarina strain SPP-AMP-1.</title>
        <authorList>
            <person name="Pal Y."/>
            <person name="Srinivasana K."/>
            <person name="Verma A."/>
            <person name="Kumar P."/>
        </authorList>
    </citation>
    <scope>NUCLEOTIDE SEQUENCE [LARGE SCALE GENOMIC DNA]</scope>
    <source>
        <strain evidence="1 2">SPP-AMP-1</strain>
    </source>
</reference>
<keyword evidence="2" id="KW-1185">Reference proteome</keyword>
<evidence type="ECO:0000313" key="1">
    <source>
        <dbReference type="EMBL" id="RRJ32538.1"/>
    </source>
</evidence>